<keyword evidence="9" id="KW-1185">Reference proteome</keyword>
<feature type="transmembrane region" description="Helical" evidence="6">
    <location>
        <begin position="188"/>
        <end position="208"/>
    </location>
</feature>
<sequence length="385" mass="42901">MTVFKGFLLLAKRNIGIGIMYLGIFLSIAIAIERVGGAKAQTSFEETSLKIGVVDEDHSELSQGLKEYLSTKHTVTSYPMDKSLLQDKLFYRDISYIIYIPENFEEKVIQNGDSLSVTKLPDSTSAIYGDQEIDAFLNGIRTLKTSGFSTSEAVDEMLDSTKIETSITLVDSNGNGGTIAPHSFYYQYMPYIMLAICCFIFGTIYLEYRNLDLKRRLLCSSISSRKQNMELLLGTLAVGFLLFLIITGLALILYGRNMTNDSNIWHYIANSFLLLVMSLSLAFLVGNLIDRENLLNPITNILSLGMAFLCGVFVPMEFLGSGVLTVAKFLPVYWYEIANDILAHNTILSASQMATLIKCYGIQLLFAAAFFSVSIVVSRLMQQKQ</sequence>
<evidence type="ECO:0000256" key="2">
    <source>
        <dbReference type="ARBA" id="ARBA00022475"/>
    </source>
</evidence>
<dbReference type="RefSeq" id="WP_262065067.1">
    <property type="nucleotide sequence ID" value="NZ_JAMXOD010000002.1"/>
</dbReference>
<evidence type="ECO:0000313" key="8">
    <source>
        <dbReference type="EMBL" id="MCP1101287.1"/>
    </source>
</evidence>
<gene>
    <name evidence="8" type="ORF">NK125_02525</name>
</gene>
<organism evidence="8 9">
    <name type="scientific">Aequitasia blattaphilus</name>
    <dbReference type="NCBI Taxonomy" id="2949332"/>
    <lineage>
        <taxon>Bacteria</taxon>
        <taxon>Bacillati</taxon>
        <taxon>Bacillota</taxon>
        <taxon>Clostridia</taxon>
        <taxon>Lachnospirales</taxon>
        <taxon>Lachnospiraceae</taxon>
        <taxon>Aequitasia</taxon>
    </lineage>
</organism>
<evidence type="ECO:0000256" key="3">
    <source>
        <dbReference type="ARBA" id="ARBA00022692"/>
    </source>
</evidence>
<dbReference type="Proteomes" id="UP001523566">
    <property type="component" value="Unassembled WGS sequence"/>
</dbReference>
<keyword evidence="3 6" id="KW-0812">Transmembrane</keyword>
<feature type="transmembrane region" description="Helical" evidence="6">
    <location>
        <begin position="301"/>
        <end position="324"/>
    </location>
</feature>
<comment type="caution">
    <text evidence="8">The sequence shown here is derived from an EMBL/GenBank/DDBJ whole genome shotgun (WGS) entry which is preliminary data.</text>
</comment>
<proteinExistence type="predicted"/>
<feature type="transmembrane region" description="Helical" evidence="6">
    <location>
        <begin position="360"/>
        <end position="381"/>
    </location>
</feature>
<dbReference type="Pfam" id="PF12698">
    <property type="entry name" value="ABC2_membrane_3"/>
    <property type="match status" value="1"/>
</dbReference>
<feature type="transmembrane region" description="Helical" evidence="6">
    <location>
        <begin position="15"/>
        <end position="32"/>
    </location>
</feature>
<feature type="transmembrane region" description="Helical" evidence="6">
    <location>
        <begin position="267"/>
        <end position="289"/>
    </location>
</feature>
<name>A0ABT1E9V2_9FIRM</name>
<dbReference type="Gene3D" id="3.40.1710.10">
    <property type="entry name" value="abc type-2 transporter like domain"/>
    <property type="match status" value="1"/>
</dbReference>
<comment type="subcellular location">
    <subcellularLocation>
        <location evidence="1">Cell membrane</location>
        <topology evidence="1">Multi-pass membrane protein</topology>
    </subcellularLocation>
</comment>
<accession>A0ABT1E9V2</accession>
<evidence type="ECO:0000259" key="7">
    <source>
        <dbReference type="Pfam" id="PF12698"/>
    </source>
</evidence>
<keyword evidence="2" id="KW-1003">Cell membrane</keyword>
<dbReference type="InterPro" id="IPR051449">
    <property type="entry name" value="ABC-2_transporter_component"/>
</dbReference>
<keyword evidence="5 6" id="KW-0472">Membrane</keyword>
<evidence type="ECO:0000256" key="1">
    <source>
        <dbReference type="ARBA" id="ARBA00004651"/>
    </source>
</evidence>
<feature type="domain" description="ABC-2 type transporter transmembrane" evidence="7">
    <location>
        <begin position="40"/>
        <end position="373"/>
    </location>
</feature>
<evidence type="ECO:0000313" key="9">
    <source>
        <dbReference type="Proteomes" id="UP001523566"/>
    </source>
</evidence>
<dbReference type="InterPro" id="IPR013525">
    <property type="entry name" value="ABC2_TM"/>
</dbReference>
<feature type="transmembrane region" description="Helical" evidence="6">
    <location>
        <begin position="229"/>
        <end position="255"/>
    </location>
</feature>
<evidence type="ECO:0000256" key="6">
    <source>
        <dbReference type="SAM" id="Phobius"/>
    </source>
</evidence>
<dbReference type="EMBL" id="JAMZFW010000002">
    <property type="protein sequence ID" value="MCP1101287.1"/>
    <property type="molecule type" value="Genomic_DNA"/>
</dbReference>
<dbReference type="PANTHER" id="PTHR30294">
    <property type="entry name" value="MEMBRANE COMPONENT OF ABC TRANSPORTER YHHJ-RELATED"/>
    <property type="match status" value="1"/>
</dbReference>
<reference evidence="8 9" key="1">
    <citation type="journal article" date="2022" name="Genome Biol. Evol.">
        <title>Host diet, physiology and behaviors set the stage for Lachnospiraceae cladogenesis.</title>
        <authorList>
            <person name="Vera-Ponce De Leon A."/>
            <person name="Schneider M."/>
            <person name="Jahnes B.C."/>
            <person name="Sadowski V."/>
            <person name="Camuy-Velez L.A."/>
            <person name="Duan J."/>
            <person name="Sabree Z.L."/>
        </authorList>
    </citation>
    <scope>NUCLEOTIDE SEQUENCE [LARGE SCALE GENOMIC DNA]</scope>
    <source>
        <strain evidence="8 9">PAL113</strain>
    </source>
</reference>
<dbReference type="PANTHER" id="PTHR30294:SF29">
    <property type="entry name" value="MULTIDRUG ABC TRANSPORTER PERMEASE YBHS-RELATED"/>
    <property type="match status" value="1"/>
</dbReference>
<keyword evidence="4 6" id="KW-1133">Transmembrane helix</keyword>
<evidence type="ECO:0000256" key="5">
    <source>
        <dbReference type="ARBA" id="ARBA00023136"/>
    </source>
</evidence>
<protein>
    <submittedName>
        <fullName evidence="8">ABC transporter permease</fullName>
    </submittedName>
</protein>
<evidence type="ECO:0000256" key="4">
    <source>
        <dbReference type="ARBA" id="ARBA00022989"/>
    </source>
</evidence>